<evidence type="ECO:0008006" key="5">
    <source>
        <dbReference type="Google" id="ProtNLM"/>
    </source>
</evidence>
<protein>
    <recommendedName>
        <fullName evidence="5">Meckelin</fullName>
    </recommendedName>
</protein>
<dbReference type="Proteomes" id="UP001181693">
    <property type="component" value="Unassembled WGS sequence"/>
</dbReference>
<gene>
    <name evidence="3" type="ORF">GDO54_011825</name>
</gene>
<name>A0AAV3AGF8_PYXAD</name>
<organism evidence="3 4">
    <name type="scientific">Pyxicephalus adspersus</name>
    <name type="common">African bullfrog</name>
    <dbReference type="NCBI Taxonomy" id="30357"/>
    <lineage>
        <taxon>Eukaryota</taxon>
        <taxon>Metazoa</taxon>
        <taxon>Chordata</taxon>
        <taxon>Craniata</taxon>
        <taxon>Vertebrata</taxon>
        <taxon>Euteleostomi</taxon>
        <taxon>Amphibia</taxon>
        <taxon>Batrachia</taxon>
        <taxon>Anura</taxon>
        <taxon>Neobatrachia</taxon>
        <taxon>Ranoidea</taxon>
        <taxon>Pyxicephalidae</taxon>
        <taxon>Pyxicephalinae</taxon>
        <taxon>Pyxicephalus</taxon>
    </lineage>
</organism>
<proteinExistence type="predicted"/>
<keyword evidence="2" id="KW-0732">Signal</keyword>
<feature type="transmembrane region" description="Helical" evidence="1">
    <location>
        <begin position="606"/>
        <end position="635"/>
    </location>
</feature>
<reference evidence="3" key="1">
    <citation type="thesis" date="2020" institute="ProQuest LLC" country="789 East Eisenhower Parkway, Ann Arbor, MI, USA">
        <title>Comparative Genomics and Chromosome Evolution.</title>
        <authorList>
            <person name="Mudd A.B."/>
        </authorList>
    </citation>
    <scope>NUCLEOTIDE SEQUENCE</scope>
    <source>
        <strain evidence="3">1538</strain>
        <tissue evidence="3">Blood</tissue>
    </source>
</reference>
<dbReference type="GO" id="GO:0060271">
    <property type="term" value="P:cilium assembly"/>
    <property type="evidence" value="ECO:0007669"/>
    <property type="project" value="InterPro"/>
</dbReference>
<dbReference type="InterPro" id="IPR019170">
    <property type="entry name" value="Meckelin"/>
</dbReference>
<feature type="chain" id="PRO_5043853367" description="Meckelin" evidence="2">
    <location>
        <begin position="28"/>
        <end position="989"/>
    </location>
</feature>
<feature type="transmembrane region" description="Helical" evidence="1">
    <location>
        <begin position="683"/>
        <end position="704"/>
    </location>
</feature>
<evidence type="ECO:0000313" key="3">
    <source>
        <dbReference type="EMBL" id="DBA24125.1"/>
    </source>
</evidence>
<evidence type="ECO:0000313" key="4">
    <source>
        <dbReference type="Proteomes" id="UP001181693"/>
    </source>
</evidence>
<dbReference type="AlphaFoldDB" id="A0AAV3AGF8"/>
<keyword evidence="1" id="KW-0472">Membrane</keyword>
<comment type="caution">
    <text evidence="3">The sequence shown here is derived from an EMBL/GenBank/DDBJ whole genome shotgun (WGS) entry which is preliminary data.</text>
</comment>
<evidence type="ECO:0000256" key="2">
    <source>
        <dbReference type="SAM" id="SignalP"/>
    </source>
</evidence>
<dbReference type="PANTHER" id="PTHR21274:SF2">
    <property type="entry name" value="MECKELIN"/>
    <property type="match status" value="1"/>
</dbReference>
<keyword evidence="4" id="KW-1185">Reference proteome</keyword>
<feature type="signal peptide" evidence="2">
    <location>
        <begin position="1"/>
        <end position="27"/>
    </location>
</feature>
<dbReference type="EMBL" id="DYDO01000005">
    <property type="protein sequence ID" value="DBA24125.1"/>
    <property type="molecule type" value="Genomic_DNA"/>
</dbReference>
<dbReference type="GO" id="GO:0036038">
    <property type="term" value="C:MKS complex"/>
    <property type="evidence" value="ECO:0007669"/>
    <property type="project" value="InterPro"/>
</dbReference>
<feature type="transmembrane region" description="Helical" evidence="1">
    <location>
        <begin position="561"/>
        <end position="586"/>
    </location>
</feature>
<dbReference type="Pfam" id="PF09773">
    <property type="entry name" value="Meckelin"/>
    <property type="match status" value="1"/>
</dbReference>
<feature type="transmembrane region" description="Helical" evidence="1">
    <location>
        <begin position="724"/>
        <end position="749"/>
    </location>
</feature>
<sequence>MEPGLCAVSGALCFYLAALCLPCGALTYSIPLQRPEDCSPQEYYEPGNLTCVPCPDSQRPSHGGSDSVPFAYIFTYFFLDSFTSFLPVIMPSRKRDAIGRGVTTDGWDCIKCPDGLTTSGTCQCSPGSILVERYMNGTLLHEAECITCDGSEASFTVPDKLGLRCERCHQTIISRTNSCNCYQPNTLAGGICFNAAGHILSRVISTIRYAQLGVTLRSEWLSINLQAAASACLLYSNHTACQALGNMCVMNMNSVSVQSSDACGLFRYIFSNTATRGVVHSISYWRTNFPWLYYDEQPGLAVRVLTASPFPENFSFKWGEQAQNTKLVFMAALYDVRGKFIAWKSLHGGLLQLCPDTAKRLDAAYGFGTAYKQNCELTVSQILHDFPEPVFYDVYLSYRGSDNQQNIWPVPVLNLNLQYNEQFVNFGNNVNNWLLTRRIFLVDTLSGRENTLSSLPHVIRIASKITFSISLVPGTHRGTIYPPLITVEYTDVQVQNPQSQTVKVSFSVQYEMSQADSVTQTDVALGVLGGLAMLWSLLKTAAWKRRIGSQVIDLQTVIQFLVIYAGVLANVFFIVTVGTGVYWLLLFKGQQYVSVLLPLSSDEKNFITYVSCAFVLKALHFLHTLISQLTIDIFFIDWERPKNRIIKSEGGEKSAPAPVSIWRSYFIANEWNEIQTVRKINPLFQVFIVLFFLKIAGFENLALRDSSSSLSRDPQDYKAPWSCILRYGVASALWLGFGCLQILFFSGIYERFVEDKIRQFVDLCSMSNISVFILSHKCYGYYIHGRSIHGHSDTNMEEMNMNLKREAENMCSQRGLQPNSDVQTFQISIPGRVRTQFDRIHDNLTRNRGPSRFLQNSPTACEQSTKAYHTMNKFLSAFIDHAFNDMDYFVKDKLLLERVLSMEFMEPMDRSIFYNDENHSFSDVLFYGHESTLLIFDTLFFCIVDIMSQNFVLAAVITYLQQECFRHIRGIAGQKNLASKTLIDERFLI</sequence>
<accession>A0AAV3AGF8</accession>
<keyword evidence="1" id="KW-0812">Transmembrane</keyword>
<evidence type="ECO:0000256" key="1">
    <source>
        <dbReference type="SAM" id="Phobius"/>
    </source>
</evidence>
<dbReference type="PANTHER" id="PTHR21274">
    <property type="entry name" value="MECKELIN"/>
    <property type="match status" value="1"/>
</dbReference>
<keyword evidence="1" id="KW-1133">Transmembrane helix</keyword>